<feature type="domain" description="Aminoacyl-transfer RNA synthetases class-II family profile" evidence="13">
    <location>
        <begin position="244"/>
        <end position="560"/>
    </location>
</feature>
<evidence type="ECO:0000256" key="4">
    <source>
        <dbReference type="ARBA" id="ARBA00022490"/>
    </source>
</evidence>
<comment type="catalytic activity">
    <reaction evidence="11">
        <text>tRNA(Asn) + L-asparagine + ATP = L-asparaginyl-tRNA(Asn) + AMP + diphosphate + H(+)</text>
        <dbReference type="Rhea" id="RHEA:11180"/>
        <dbReference type="Rhea" id="RHEA-COMP:9659"/>
        <dbReference type="Rhea" id="RHEA-COMP:9674"/>
        <dbReference type="ChEBI" id="CHEBI:15378"/>
        <dbReference type="ChEBI" id="CHEBI:30616"/>
        <dbReference type="ChEBI" id="CHEBI:33019"/>
        <dbReference type="ChEBI" id="CHEBI:58048"/>
        <dbReference type="ChEBI" id="CHEBI:78442"/>
        <dbReference type="ChEBI" id="CHEBI:78515"/>
        <dbReference type="ChEBI" id="CHEBI:456215"/>
        <dbReference type="EC" id="6.1.1.22"/>
    </reaction>
</comment>
<keyword evidence="6" id="KW-0547">Nucleotide-binding</keyword>
<dbReference type="SUPFAM" id="SSF50249">
    <property type="entry name" value="Nucleic acid-binding proteins"/>
    <property type="match status" value="1"/>
</dbReference>
<evidence type="ECO:0000256" key="3">
    <source>
        <dbReference type="ARBA" id="ARBA00012816"/>
    </source>
</evidence>
<sequence length="568" mass="63230">MSAIHVDETAGSDTTGTGAPEAPYASLGFALFTHPSASFLARKDPNATYEEPTQSSLKKAKKTADGLEKKRKKQDEQEAKEALEREKREKLLEESKKIVITEDESLPKAVRSKIANLGDLRSKRVRVFGWIHRLRPQKGVTFTVLRDGTGYLQAVLSGKLVQTYDALTLTLESSVELVGTLKEVPEGQKAPGGHELVVDYWRIVGSAPGAEDAFTNRLNEKSDPSIQADLRHLVLRGETASAVLRLRAHLLSSFRRALVSHSLVEVTPPCLVQTQVEGGATLFKLDYYGQPAFLTQSSQLYLETCLPSLGDVFCVQESFRAENSHTRRHLSEYTHLEAELAFITFNDLMDHIETIICETVDHLLATPASAALIQQLHPEFKHPSRPFTRISYPDAIAWLNEHGIKRPAEDAEGNVIKGEDGQPLMVEHAIGDDIAEAAERQMTDIIAKPVFLYGFPKELKAFYMKRAPSKEGDGDVVYTESCDLLMPNVGEIVGGSMRIADADELIAAYKHEGIDPEPYYWFTDQRKYGTCEHGGYGLGVERFLAWLANRYTVRECSLYPRWPGRATP</sequence>
<dbReference type="NCBIfam" id="TIGR00457">
    <property type="entry name" value="asnS"/>
    <property type="match status" value="1"/>
</dbReference>
<name>A0ABR3JK31_9AGAR</name>
<dbReference type="PROSITE" id="PS50862">
    <property type="entry name" value="AA_TRNA_LIGASE_II"/>
    <property type="match status" value="1"/>
</dbReference>
<evidence type="ECO:0000256" key="5">
    <source>
        <dbReference type="ARBA" id="ARBA00022598"/>
    </source>
</evidence>
<dbReference type="SUPFAM" id="SSF55681">
    <property type="entry name" value="Class II aaRS and biotin synthetases"/>
    <property type="match status" value="1"/>
</dbReference>
<evidence type="ECO:0000313" key="14">
    <source>
        <dbReference type="EMBL" id="KAL0955712.1"/>
    </source>
</evidence>
<dbReference type="InterPro" id="IPR045864">
    <property type="entry name" value="aa-tRNA-synth_II/BPL/LPL"/>
</dbReference>
<dbReference type="CDD" id="cd00776">
    <property type="entry name" value="AsxRS_core"/>
    <property type="match status" value="1"/>
</dbReference>
<comment type="similarity">
    <text evidence="2">Belongs to the class-II aminoacyl-tRNA synthetase family.</text>
</comment>
<comment type="subcellular location">
    <subcellularLocation>
        <location evidence="1">Cytoplasm</location>
    </subcellularLocation>
</comment>
<keyword evidence="8" id="KW-0648">Protein biosynthesis</keyword>
<evidence type="ECO:0000256" key="9">
    <source>
        <dbReference type="ARBA" id="ARBA00023146"/>
    </source>
</evidence>
<keyword evidence="5" id="KW-0436">Ligase</keyword>
<accession>A0ABR3JK31</accession>
<proteinExistence type="inferred from homology"/>
<evidence type="ECO:0000256" key="11">
    <source>
        <dbReference type="ARBA" id="ARBA00047844"/>
    </source>
</evidence>
<keyword evidence="9" id="KW-0030">Aminoacyl-tRNA synthetase</keyword>
<keyword evidence="15" id="KW-1185">Reference proteome</keyword>
<dbReference type="PANTHER" id="PTHR22594">
    <property type="entry name" value="ASPARTYL/LYSYL-TRNA SYNTHETASE"/>
    <property type="match status" value="1"/>
</dbReference>
<dbReference type="InterPro" id="IPR006195">
    <property type="entry name" value="aa-tRNA-synth_II"/>
</dbReference>
<evidence type="ECO:0000256" key="7">
    <source>
        <dbReference type="ARBA" id="ARBA00022840"/>
    </source>
</evidence>
<dbReference type="Pfam" id="PF00152">
    <property type="entry name" value="tRNA-synt_2"/>
    <property type="match status" value="1"/>
</dbReference>
<dbReference type="InterPro" id="IPR004364">
    <property type="entry name" value="Aa-tRNA-synt_II"/>
</dbReference>
<feature type="compositionally biased region" description="Basic and acidic residues" evidence="12">
    <location>
        <begin position="62"/>
        <end position="82"/>
    </location>
</feature>
<dbReference type="PANTHER" id="PTHR22594:SF16">
    <property type="entry name" value="ASPARAGINE--TRNA LIGASE, CYTOPLASMIC"/>
    <property type="match status" value="1"/>
</dbReference>
<dbReference type="EC" id="6.1.1.22" evidence="3"/>
<dbReference type="InterPro" id="IPR002312">
    <property type="entry name" value="Asp/Asn-tRNA-synth_IIb"/>
</dbReference>
<dbReference type="CDD" id="cd04323">
    <property type="entry name" value="AsnRS_cyto_like_N"/>
    <property type="match status" value="1"/>
</dbReference>
<dbReference type="EMBL" id="JASNQZ010000006">
    <property type="protein sequence ID" value="KAL0955712.1"/>
    <property type="molecule type" value="Genomic_DNA"/>
</dbReference>
<organism evidence="14 15">
    <name type="scientific">Hohenbuehelia grisea</name>
    <dbReference type="NCBI Taxonomy" id="104357"/>
    <lineage>
        <taxon>Eukaryota</taxon>
        <taxon>Fungi</taxon>
        <taxon>Dikarya</taxon>
        <taxon>Basidiomycota</taxon>
        <taxon>Agaricomycotina</taxon>
        <taxon>Agaricomycetes</taxon>
        <taxon>Agaricomycetidae</taxon>
        <taxon>Agaricales</taxon>
        <taxon>Pleurotineae</taxon>
        <taxon>Pleurotaceae</taxon>
        <taxon>Hohenbuehelia</taxon>
    </lineage>
</organism>
<dbReference type="Proteomes" id="UP001556367">
    <property type="component" value="Unassembled WGS sequence"/>
</dbReference>
<dbReference type="Gene3D" id="2.40.50.140">
    <property type="entry name" value="Nucleic acid-binding proteins"/>
    <property type="match status" value="1"/>
</dbReference>
<dbReference type="Pfam" id="PF01336">
    <property type="entry name" value="tRNA_anti-codon"/>
    <property type="match status" value="1"/>
</dbReference>
<reference evidence="15" key="1">
    <citation type="submission" date="2024-06" db="EMBL/GenBank/DDBJ databases">
        <title>Multi-omics analyses provide insights into the biosynthesis of the anticancer antibiotic pleurotin in Hohenbuehelia grisea.</title>
        <authorList>
            <person name="Weaver J.A."/>
            <person name="Alberti F."/>
        </authorList>
    </citation>
    <scope>NUCLEOTIDE SEQUENCE [LARGE SCALE GENOMIC DNA]</scope>
    <source>
        <strain evidence="15">T-177</strain>
    </source>
</reference>
<gene>
    <name evidence="14" type="ORF">HGRIS_001932</name>
</gene>
<dbReference type="Pfam" id="PF20917">
    <property type="entry name" value="AsnRS_N"/>
    <property type="match status" value="1"/>
</dbReference>
<dbReference type="PRINTS" id="PR01042">
    <property type="entry name" value="TRNASYNTHASP"/>
</dbReference>
<protein>
    <recommendedName>
        <fullName evidence="3">asparagine--tRNA ligase</fullName>
        <ecNumber evidence="3">6.1.1.22</ecNumber>
    </recommendedName>
    <alternativeName>
        <fullName evidence="10">Asparaginyl-tRNA synthetase</fullName>
    </alternativeName>
</protein>
<evidence type="ECO:0000259" key="13">
    <source>
        <dbReference type="PROSITE" id="PS50862"/>
    </source>
</evidence>
<comment type="caution">
    <text evidence="14">The sequence shown here is derived from an EMBL/GenBank/DDBJ whole genome shotgun (WGS) entry which is preliminary data.</text>
</comment>
<dbReference type="Gene3D" id="3.30.930.10">
    <property type="entry name" value="Bira Bifunctional Protein, Domain 2"/>
    <property type="match status" value="1"/>
</dbReference>
<feature type="region of interest" description="Disordered" evidence="12">
    <location>
        <begin position="1"/>
        <end position="23"/>
    </location>
</feature>
<evidence type="ECO:0000256" key="10">
    <source>
        <dbReference type="ARBA" id="ARBA00029886"/>
    </source>
</evidence>
<evidence type="ECO:0000256" key="8">
    <source>
        <dbReference type="ARBA" id="ARBA00022917"/>
    </source>
</evidence>
<keyword evidence="4" id="KW-0963">Cytoplasm</keyword>
<evidence type="ECO:0000256" key="12">
    <source>
        <dbReference type="SAM" id="MobiDB-lite"/>
    </source>
</evidence>
<keyword evidence="7" id="KW-0067">ATP-binding</keyword>
<evidence type="ECO:0000256" key="1">
    <source>
        <dbReference type="ARBA" id="ARBA00004496"/>
    </source>
</evidence>
<dbReference type="InterPro" id="IPR004522">
    <property type="entry name" value="Asn-tRNA-ligase"/>
</dbReference>
<dbReference type="InterPro" id="IPR048952">
    <property type="entry name" value="AsnRS_N"/>
</dbReference>
<evidence type="ECO:0000256" key="2">
    <source>
        <dbReference type="ARBA" id="ARBA00008226"/>
    </source>
</evidence>
<evidence type="ECO:0000256" key="6">
    <source>
        <dbReference type="ARBA" id="ARBA00022741"/>
    </source>
</evidence>
<evidence type="ECO:0000313" key="15">
    <source>
        <dbReference type="Proteomes" id="UP001556367"/>
    </source>
</evidence>
<dbReference type="InterPro" id="IPR004365">
    <property type="entry name" value="NA-bd_OB_tRNA"/>
</dbReference>
<dbReference type="Gene3D" id="3.30.1910.20">
    <property type="entry name" value="asparaginyl-tRNA synthetase, N-terminal domain"/>
    <property type="match status" value="1"/>
</dbReference>
<dbReference type="InterPro" id="IPR012340">
    <property type="entry name" value="NA-bd_OB-fold"/>
</dbReference>
<feature type="region of interest" description="Disordered" evidence="12">
    <location>
        <begin position="43"/>
        <end position="82"/>
    </location>
</feature>